<dbReference type="EMBL" id="BSPC01000014">
    <property type="protein sequence ID" value="GLS18536.1"/>
    <property type="molecule type" value="Genomic_DNA"/>
</dbReference>
<reference evidence="2" key="1">
    <citation type="journal article" date="2019" name="Int. J. Syst. Evol. Microbiol.">
        <title>The Global Catalogue of Microorganisms (GCM) 10K type strain sequencing project: providing services to taxonomists for standard genome sequencing and annotation.</title>
        <authorList>
            <consortium name="The Broad Institute Genomics Platform"/>
            <consortium name="The Broad Institute Genome Sequencing Center for Infectious Disease"/>
            <person name="Wu L."/>
            <person name="Ma J."/>
        </authorList>
    </citation>
    <scope>NUCLEOTIDE SEQUENCE [LARGE SCALE GENOMIC DNA]</scope>
    <source>
        <strain evidence="2">NBRC 101365</strain>
    </source>
</reference>
<dbReference type="Proteomes" id="UP001156882">
    <property type="component" value="Unassembled WGS sequence"/>
</dbReference>
<accession>A0ABQ6CDV1</accession>
<comment type="caution">
    <text evidence="1">The sequence shown here is derived from an EMBL/GenBank/DDBJ whole genome shotgun (WGS) entry which is preliminary data.</text>
</comment>
<keyword evidence="2" id="KW-1185">Reference proteome</keyword>
<gene>
    <name evidence="1" type="ORF">GCM10007874_15530</name>
</gene>
<protein>
    <submittedName>
        <fullName evidence="1">Uncharacterized protein</fullName>
    </submittedName>
</protein>
<proteinExistence type="predicted"/>
<sequence length="98" mass="10620">MANIGKREDTMTTVVVTHAVGDIEQWLKGNNRERLFPNFCSSYRIFKHAGGKGVSIVAEGVDLAKMQALLSTPEAAAAKAEDTVIDPIEIYIEVEGGK</sequence>
<name>A0ABQ6CDV1_9HYPH</name>
<evidence type="ECO:0000313" key="2">
    <source>
        <dbReference type="Proteomes" id="UP001156882"/>
    </source>
</evidence>
<evidence type="ECO:0000313" key="1">
    <source>
        <dbReference type="EMBL" id="GLS18536.1"/>
    </source>
</evidence>
<organism evidence="1 2">
    <name type="scientific">Labrys miyagiensis</name>
    <dbReference type="NCBI Taxonomy" id="346912"/>
    <lineage>
        <taxon>Bacteria</taxon>
        <taxon>Pseudomonadati</taxon>
        <taxon>Pseudomonadota</taxon>
        <taxon>Alphaproteobacteria</taxon>
        <taxon>Hyphomicrobiales</taxon>
        <taxon>Xanthobacteraceae</taxon>
        <taxon>Labrys</taxon>
    </lineage>
</organism>